<evidence type="ECO:0000256" key="2">
    <source>
        <dbReference type="ARBA" id="ARBA00022884"/>
    </source>
</evidence>
<dbReference type="Pfam" id="PF00076">
    <property type="entry name" value="RRM_1"/>
    <property type="match status" value="1"/>
</dbReference>
<evidence type="ECO:0000256" key="4">
    <source>
        <dbReference type="PROSITE-ProRule" id="PRU00176"/>
    </source>
</evidence>
<dbReference type="PROSITE" id="PS50102">
    <property type="entry name" value="RRM"/>
    <property type="match status" value="2"/>
</dbReference>
<proteinExistence type="predicted"/>
<evidence type="ECO:0000256" key="5">
    <source>
        <dbReference type="SAM" id="MobiDB-lite"/>
    </source>
</evidence>
<dbReference type="SMART" id="SM00360">
    <property type="entry name" value="RRM"/>
    <property type="match status" value="2"/>
</dbReference>
<dbReference type="SUPFAM" id="SSF54928">
    <property type="entry name" value="RNA-binding domain, RBD"/>
    <property type="match status" value="2"/>
</dbReference>
<feature type="compositionally biased region" description="Basic and acidic residues" evidence="5">
    <location>
        <begin position="120"/>
        <end position="130"/>
    </location>
</feature>
<dbReference type="InterPro" id="IPR035979">
    <property type="entry name" value="RBD_domain_sf"/>
</dbReference>
<feature type="domain" description="RRM" evidence="6">
    <location>
        <begin position="215"/>
        <end position="297"/>
    </location>
</feature>
<dbReference type="CDD" id="cd12231">
    <property type="entry name" value="RRM2_U2AF65"/>
    <property type="match status" value="1"/>
</dbReference>
<evidence type="ECO:0000256" key="3">
    <source>
        <dbReference type="ARBA" id="ARBA00023187"/>
    </source>
</evidence>
<feature type="compositionally biased region" description="Basic and acidic residues" evidence="5">
    <location>
        <begin position="30"/>
        <end position="51"/>
    </location>
</feature>
<dbReference type="Gene3D" id="3.30.70.330">
    <property type="match status" value="2"/>
</dbReference>
<dbReference type="AlphaFoldDB" id="A0A7S3AAX9"/>
<keyword evidence="1" id="KW-0507">mRNA processing</keyword>
<gene>
    <name evidence="7" type="ORF">RMAR00112_LOCUS33812</name>
</gene>
<dbReference type="InterPro" id="IPR000504">
    <property type="entry name" value="RRM_dom"/>
</dbReference>
<dbReference type="PANTHER" id="PTHR23139">
    <property type="entry name" value="RNA-BINDING PROTEIN"/>
    <property type="match status" value="1"/>
</dbReference>
<evidence type="ECO:0000256" key="1">
    <source>
        <dbReference type="ARBA" id="ARBA00022664"/>
    </source>
</evidence>
<dbReference type="GO" id="GO:0003723">
    <property type="term" value="F:RNA binding"/>
    <property type="evidence" value="ECO:0007669"/>
    <property type="project" value="UniProtKB-UniRule"/>
</dbReference>
<protein>
    <recommendedName>
        <fullName evidence="6">RRM domain-containing protein</fullName>
    </recommendedName>
</protein>
<evidence type="ECO:0000259" key="6">
    <source>
        <dbReference type="PROSITE" id="PS50102"/>
    </source>
</evidence>
<sequence length="421" mass="46598">MDKREEEGKDPNAELPAGYGDGPDEPLPEVTRKESVDVRGDKPNGSRHREEEEGDPSVRRQSRGHDDDRDRRARRYSRDDRDRRDHRSRSRSRERRRGDQGYRRSISPRDRKRSRRSRSRSPDTFRKRRETYWDVKESPYGVPLPPAGMSAMSGHAEGQGNAVPAPNPAAAAQAVAAAIAPNAVVPPASVAQQMQAGELAATMAQPTYQATRHARRLYVGNLPADSTDADVSEFFNKSMTVAGGVESPGNPVLSVYLNLDKRFAFIELRTMAEAAAALQMDGVLFRGMSLRMRRPNDYNPIAFPPVEPPASFNPSLLGIVSTQVPDGPNKVFIGGIPYHLTEDQIKELLQAYGPLGAFNLIKDANTGLSKGYAFFEYQDPSIIDVACQGLNGMQINDKTLTVRRANVSYTRTGFSAAPRKF</sequence>
<dbReference type="CDD" id="cd12230">
    <property type="entry name" value="RRM1_U2AF65"/>
    <property type="match status" value="1"/>
</dbReference>
<evidence type="ECO:0000313" key="7">
    <source>
        <dbReference type="EMBL" id="CAE0065740.1"/>
    </source>
</evidence>
<feature type="compositionally biased region" description="Basic and acidic residues" evidence="5">
    <location>
        <begin position="1"/>
        <end position="12"/>
    </location>
</feature>
<accession>A0A7S3AAX9</accession>
<organism evidence="7">
    <name type="scientific">Rhodosorus marinus</name>
    <dbReference type="NCBI Taxonomy" id="101924"/>
    <lineage>
        <taxon>Eukaryota</taxon>
        <taxon>Rhodophyta</taxon>
        <taxon>Stylonematophyceae</taxon>
        <taxon>Stylonematales</taxon>
        <taxon>Stylonemataceae</taxon>
        <taxon>Rhodosorus</taxon>
    </lineage>
</organism>
<dbReference type="InterPro" id="IPR012677">
    <property type="entry name" value="Nucleotide-bd_a/b_plait_sf"/>
</dbReference>
<dbReference type="GO" id="GO:0006397">
    <property type="term" value="P:mRNA processing"/>
    <property type="evidence" value="ECO:0007669"/>
    <property type="project" value="UniProtKB-KW"/>
</dbReference>
<feature type="region of interest" description="Disordered" evidence="5">
    <location>
        <begin position="1"/>
        <end position="130"/>
    </location>
</feature>
<name>A0A7S3AAX9_9RHOD</name>
<feature type="domain" description="RRM" evidence="6">
    <location>
        <begin position="329"/>
        <end position="407"/>
    </location>
</feature>
<reference evidence="7" key="1">
    <citation type="submission" date="2021-01" db="EMBL/GenBank/DDBJ databases">
        <authorList>
            <person name="Corre E."/>
            <person name="Pelletier E."/>
            <person name="Niang G."/>
            <person name="Scheremetjew M."/>
            <person name="Finn R."/>
            <person name="Kale V."/>
            <person name="Holt S."/>
            <person name="Cochrane G."/>
            <person name="Meng A."/>
            <person name="Brown T."/>
            <person name="Cohen L."/>
        </authorList>
    </citation>
    <scope>NUCLEOTIDE SEQUENCE</scope>
    <source>
        <strain evidence="7">CCMP 769</strain>
    </source>
</reference>
<feature type="compositionally biased region" description="Basic and acidic residues" evidence="5">
    <location>
        <begin position="63"/>
        <end position="85"/>
    </location>
</feature>
<feature type="compositionally biased region" description="Basic residues" evidence="5">
    <location>
        <begin position="86"/>
        <end position="95"/>
    </location>
</feature>
<keyword evidence="3" id="KW-0508">mRNA splicing</keyword>
<dbReference type="GO" id="GO:0008380">
    <property type="term" value="P:RNA splicing"/>
    <property type="evidence" value="ECO:0007669"/>
    <property type="project" value="UniProtKB-KW"/>
</dbReference>
<feature type="compositionally biased region" description="Basic residues" evidence="5">
    <location>
        <begin position="110"/>
        <end position="119"/>
    </location>
</feature>
<dbReference type="EMBL" id="HBHW01043613">
    <property type="protein sequence ID" value="CAE0065740.1"/>
    <property type="molecule type" value="Transcribed_RNA"/>
</dbReference>
<keyword evidence="2 4" id="KW-0694">RNA-binding</keyword>